<dbReference type="InterPro" id="IPR018022">
    <property type="entry name" value="IPT"/>
</dbReference>
<dbReference type="Pfam" id="PF01715">
    <property type="entry name" value="IPPT"/>
    <property type="match status" value="1"/>
</dbReference>
<organism evidence="11">
    <name type="scientific">Candidatus Actinomarina minuta</name>
    <dbReference type="NCBI Taxonomy" id="1389454"/>
    <lineage>
        <taxon>Bacteria</taxon>
        <taxon>Bacillati</taxon>
        <taxon>Actinomycetota</taxon>
        <taxon>Actinomycetes</taxon>
        <taxon>Candidatus Actinomarinidae</taxon>
        <taxon>Candidatus Actinomarinales</taxon>
        <taxon>Candidatus Actinomarineae</taxon>
        <taxon>Candidatus Actinomarinaceae</taxon>
        <taxon>Candidatus Actinomarina</taxon>
    </lineage>
</organism>
<comment type="similarity">
    <text evidence="3 10">Belongs to the IPP transferase family.</text>
</comment>
<evidence type="ECO:0000256" key="10">
    <source>
        <dbReference type="HAMAP-Rule" id="MF_00185"/>
    </source>
</evidence>
<comment type="catalytic activity">
    <reaction evidence="9 10">
        <text>adenosine(37) in tRNA + dimethylallyl diphosphate = N(6)-dimethylallyladenosine(37) in tRNA + diphosphate</text>
        <dbReference type="Rhea" id="RHEA:26482"/>
        <dbReference type="Rhea" id="RHEA-COMP:10162"/>
        <dbReference type="Rhea" id="RHEA-COMP:10375"/>
        <dbReference type="ChEBI" id="CHEBI:33019"/>
        <dbReference type="ChEBI" id="CHEBI:57623"/>
        <dbReference type="ChEBI" id="CHEBI:74411"/>
        <dbReference type="ChEBI" id="CHEBI:74415"/>
        <dbReference type="EC" id="2.5.1.75"/>
    </reaction>
</comment>
<keyword evidence="4 10" id="KW-0808">Transferase</keyword>
<keyword evidence="7 10" id="KW-0067">ATP-binding</keyword>
<dbReference type="InterPro" id="IPR039657">
    <property type="entry name" value="Dimethylallyltransferase"/>
</dbReference>
<comment type="cofactor">
    <cofactor evidence="1 10">
        <name>Mg(2+)</name>
        <dbReference type="ChEBI" id="CHEBI:18420"/>
    </cofactor>
</comment>
<evidence type="ECO:0000313" key="11">
    <source>
        <dbReference type="EMBL" id="AGQ18664.1"/>
    </source>
</evidence>
<evidence type="ECO:0000256" key="9">
    <source>
        <dbReference type="ARBA" id="ARBA00049563"/>
    </source>
</evidence>
<name>S5DIZ8_9ACTN</name>
<dbReference type="EMBL" id="KC811108">
    <property type="protein sequence ID" value="AGQ18664.1"/>
    <property type="molecule type" value="Genomic_DNA"/>
</dbReference>
<dbReference type="SUPFAM" id="SSF52540">
    <property type="entry name" value="P-loop containing nucleoside triphosphate hydrolases"/>
    <property type="match status" value="1"/>
</dbReference>
<comment type="caution">
    <text evidence="10">Lacks conserved residue(s) required for the propagation of feature annotation.</text>
</comment>
<dbReference type="GO" id="GO:0006400">
    <property type="term" value="P:tRNA modification"/>
    <property type="evidence" value="ECO:0007669"/>
    <property type="project" value="TreeGrafter"/>
</dbReference>
<feature type="site" description="Interaction with substrate tRNA" evidence="10">
    <location>
        <position position="91"/>
    </location>
</feature>
<keyword evidence="8 10" id="KW-0460">Magnesium</keyword>
<comment type="subunit">
    <text evidence="10">Monomer.</text>
</comment>
<proteinExistence type="inferred from homology"/>
<accession>S5DIZ8</accession>
<evidence type="ECO:0000256" key="7">
    <source>
        <dbReference type="ARBA" id="ARBA00022840"/>
    </source>
</evidence>
<keyword evidence="6 10" id="KW-0547">Nucleotide-binding</keyword>
<feature type="site" description="Interaction with substrate tRNA" evidence="10">
    <location>
        <position position="112"/>
    </location>
</feature>
<evidence type="ECO:0000256" key="8">
    <source>
        <dbReference type="ARBA" id="ARBA00022842"/>
    </source>
</evidence>
<dbReference type="GO" id="GO:0005524">
    <property type="term" value="F:ATP binding"/>
    <property type="evidence" value="ECO:0007669"/>
    <property type="project" value="UniProtKB-UniRule"/>
</dbReference>
<sequence>MTASGKSALAHKIAIERNLDIISLDSMAVYKGLDILTDKPTEVMRSQVLYYGIDIADPDQNFSVVDYLNYLIEMEIPEKSFVKDFLVVGGTGLYFRSLINSFEFRPTDPAIRSELELLNVDQLLKFHKLYDIDPPETEINKRRLIRNIENSILEDVKYVFPPINIPEKIVGVFWNHPDYLKRIKDRTSNMIDRGLVDEMNKIKNPSKTVLQAIGMNLSSDLKENINLKTNRLAKKQLTWFKQEDRIKIIETSDELIVKDELERIIDDK</sequence>
<evidence type="ECO:0000256" key="3">
    <source>
        <dbReference type="ARBA" id="ARBA00005842"/>
    </source>
</evidence>
<feature type="region of interest" description="Interaction with substrate tRNA" evidence="10">
    <location>
        <begin position="25"/>
        <end position="28"/>
    </location>
</feature>
<evidence type="ECO:0000256" key="5">
    <source>
        <dbReference type="ARBA" id="ARBA00022694"/>
    </source>
</evidence>
<evidence type="ECO:0000256" key="4">
    <source>
        <dbReference type="ARBA" id="ARBA00022679"/>
    </source>
</evidence>
<reference evidence="11" key="1">
    <citation type="journal article" date="2013" name="Sci. Rep.">
        <title>Metagenomics uncovers a new group of low GC and ultra-small marine Actinobacteria.</title>
        <authorList>
            <person name="Ghai R."/>
            <person name="Mizuno C.M."/>
            <person name="Picazo A."/>
            <person name="Camacho A."/>
            <person name="Rodriguez-Valera F."/>
        </authorList>
    </citation>
    <scope>NUCLEOTIDE SEQUENCE</scope>
</reference>
<evidence type="ECO:0000256" key="2">
    <source>
        <dbReference type="ARBA" id="ARBA00003213"/>
    </source>
</evidence>
<protein>
    <recommendedName>
        <fullName evidence="10">tRNA dimethylallyltransferase</fullName>
        <ecNumber evidence="10">2.5.1.75</ecNumber>
    </recommendedName>
    <alternativeName>
        <fullName evidence="10">Dimethylallyl diphosphate:tRNA dimethylallyltransferase</fullName>
        <shortName evidence="10">DMAPP:tRNA dimethylallyltransferase</shortName>
        <shortName evidence="10">DMATase</shortName>
    </alternativeName>
    <alternativeName>
        <fullName evidence="10">Isopentenyl-diphosphate:tRNA isopentenyltransferase</fullName>
        <shortName evidence="10">IPP transferase</shortName>
        <shortName evidence="10">IPPT</shortName>
        <shortName evidence="10">IPTase</shortName>
    </alternativeName>
</protein>
<evidence type="ECO:0000256" key="1">
    <source>
        <dbReference type="ARBA" id="ARBA00001946"/>
    </source>
</evidence>
<feature type="binding site" evidence="10">
    <location>
        <begin position="2"/>
        <end position="7"/>
    </location>
    <ligand>
        <name>substrate</name>
    </ligand>
</feature>
<dbReference type="InterPro" id="IPR027417">
    <property type="entry name" value="P-loop_NTPase"/>
</dbReference>
<dbReference type="GO" id="GO:0052381">
    <property type="term" value="F:tRNA dimethylallyltransferase activity"/>
    <property type="evidence" value="ECO:0007669"/>
    <property type="project" value="UniProtKB-UniRule"/>
</dbReference>
<dbReference type="PANTHER" id="PTHR11088:SF60">
    <property type="entry name" value="TRNA DIMETHYLALLYLTRANSFERASE"/>
    <property type="match status" value="1"/>
</dbReference>
<dbReference type="AlphaFoldDB" id="S5DIZ8"/>
<gene>
    <name evidence="10" type="primary">miaA</name>
</gene>
<comment type="function">
    <text evidence="2 10">Catalyzes the transfer of a dimethylallyl group onto the adenine at position 37 in tRNAs that read codons beginning with uridine, leading to the formation of N6-(dimethylallyl)adenosine (i(6)A).</text>
</comment>
<dbReference type="Gene3D" id="3.40.50.300">
    <property type="entry name" value="P-loop containing nucleotide triphosphate hydrolases"/>
    <property type="match status" value="1"/>
</dbReference>
<dbReference type="PANTHER" id="PTHR11088">
    <property type="entry name" value="TRNA DIMETHYLALLYLTRANSFERASE"/>
    <property type="match status" value="1"/>
</dbReference>
<evidence type="ECO:0000256" key="6">
    <source>
        <dbReference type="ARBA" id="ARBA00022741"/>
    </source>
</evidence>
<dbReference type="HAMAP" id="MF_00185">
    <property type="entry name" value="IPP_trans"/>
    <property type="match status" value="1"/>
</dbReference>
<dbReference type="EC" id="2.5.1.75" evidence="10"/>
<keyword evidence="5 10" id="KW-0819">tRNA processing</keyword>